<dbReference type="PANTHER" id="PTHR11926">
    <property type="entry name" value="GLUCOSYL/GLUCURONOSYL TRANSFERASES"/>
    <property type="match status" value="1"/>
</dbReference>
<evidence type="ECO:0000256" key="4">
    <source>
        <dbReference type="RuleBase" id="RU362057"/>
    </source>
</evidence>
<evidence type="ECO:0000256" key="3">
    <source>
        <dbReference type="RuleBase" id="RU003718"/>
    </source>
</evidence>
<evidence type="ECO:0000313" key="5">
    <source>
        <dbReference type="EMBL" id="CAK9172571.1"/>
    </source>
</evidence>
<comment type="caution">
    <text evidence="5">The sequence shown here is derived from an EMBL/GenBank/DDBJ whole genome shotgun (WGS) entry which is preliminary data.</text>
</comment>
<dbReference type="EMBL" id="CAUOFW020006024">
    <property type="protein sequence ID" value="CAK9172571.1"/>
    <property type="molecule type" value="Genomic_DNA"/>
</dbReference>
<dbReference type="FunFam" id="3.40.50.2000:FF:000040">
    <property type="entry name" value="UDP-glycosyltransferase 76C1"/>
    <property type="match status" value="1"/>
</dbReference>
<proteinExistence type="inferred from homology"/>
<accession>A0ABC8TUJ9</accession>
<dbReference type="Proteomes" id="UP001642360">
    <property type="component" value="Unassembled WGS sequence"/>
</dbReference>
<organism evidence="5 6">
    <name type="scientific">Ilex paraguariensis</name>
    <name type="common">yerba mate</name>
    <dbReference type="NCBI Taxonomy" id="185542"/>
    <lineage>
        <taxon>Eukaryota</taxon>
        <taxon>Viridiplantae</taxon>
        <taxon>Streptophyta</taxon>
        <taxon>Embryophyta</taxon>
        <taxon>Tracheophyta</taxon>
        <taxon>Spermatophyta</taxon>
        <taxon>Magnoliopsida</taxon>
        <taxon>eudicotyledons</taxon>
        <taxon>Gunneridae</taxon>
        <taxon>Pentapetalae</taxon>
        <taxon>asterids</taxon>
        <taxon>campanulids</taxon>
        <taxon>Aquifoliales</taxon>
        <taxon>Aquifoliaceae</taxon>
        <taxon>Ilex</taxon>
    </lineage>
</organism>
<reference evidence="5 6" key="1">
    <citation type="submission" date="2024-02" db="EMBL/GenBank/DDBJ databases">
        <authorList>
            <person name="Vignale AGUSTIN F."/>
            <person name="Sosa J E."/>
            <person name="Modenutti C."/>
        </authorList>
    </citation>
    <scope>NUCLEOTIDE SEQUENCE [LARGE SCALE GENOMIC DNA]</scope>
</reference>
<keyword evidence="6" id="KW-1185">Reference proteome</keyword>
<gene>
    <name evidence="5" type="ORF">ILEXP_LOCUS42220</name>
</gene>
<name>A0ABC8TUJ9_9AQUA</name>
<dbReference type="SUPFAM" id="SSF53756">
    <property type="entry name" value="UDP-Glycosyltransferase/glycogen phosphorylase"/>
    <property type="match status" value="1"/>
</dbReference>
<protein>
    <recommendedName>
        <fullName evidence="4">Glycosyltransferase</fullName>
        <ecNumber evidence="4">2.4.1.-</ecNumber>
    </recommendedName>
</protein>
<evidence type="ECO:0000256" key="1">
    <source>
        <dbReference type="ARBA" id="ARBA00009995"/>
    </source>
</evidence>
<dbReference type="PANTHER" id="PTHR11926:SF1374">
    <property type="entry name" value="UDP-GLYCOSYLTRANSFERASE 76F1-RELATED"/>
    <property type="match status" value="1"/>
</dbReference>
<keyword evidence="2 3" id="KW-0808">Transferase</keyword>
<dbReference type="Pfam" id="PF00201">
    <property type="entry name" value="UDPGT"/>
    <property type="match status" value="1"/>
</dbReference>
<dbReference type="Gene3D" id="3.40.50.2000">
    <property type="entry name" value="Glycogen Phosphorylase B"/>
    <property type="match status" value="2"/>
</dbReference>
<sequence length="465" mass="51942">MEQNGTQIRQRVVLVVAPFQGHITPILQIGSILHAKGFSITIAHAEFNPPHSSNHPEFVFVPLSTNLSDYDIPSTFLSTMNVNCKEPLKTYVVQTLEKQEPRDRVCCIIYDSMMYFAEAVAADLKIPSILYHNSSASYVLARHATPRLHKQGYIPVQESMSNELVPELHPLRFKDLPFRQISETLLKLIANGNNVRSSAAVICNTNDFLEHSQLSQLQEECQVPIFSIGPLHKMAPASLTTSLLKEDTSCLAWLDNQAPKSVIYVSLGSVATVDKKEITETAWGLANSGQPFLWILRPGMVLNSEDASDKWLDLLPEGFEERVRERGLIVEWAPQKEVLSHSAVGGFFSHAGWNSALESLSEGVPMICRPCFADHHVNARHITHVWKVGLEMDLVLEREGIERAIRRVMLEKEGEEMRQRAIDMKQKIITCVQKGGSADNSLNDLVELISSKSNAKNDTATLIES</sequence>
<evidence type="ECO:0000313" key="6">
    <source>
        <dbReference type="Proteomes" id="UP001642360"/>
    </source>
</evidence>
<dbReference type="PROSITE" id="PS00375">
    <property type="entry name" value="UDPGT"/>
    <property type="match status" value="1"/>
</dbReference>
<dbReference type="AlphaFoldDB" id="A0ABC8TUJ9"/>
<evidence type="ECO:0000256" key="2">
    <source>
        <dbReference type="ARBA" id="ARBA00022679"/>
    </source>
</evidence>
<comment type="similarity">
    <text evidence="1 3">Belongs to the UDP-glycosyltransferase family.</text>
</comment>
<keyword evidence="3" id="KW-0328">Glycosyltransferase</keyword>
<dbReference type="InterPro" id="IPR035595">
    <property type="entry name" value="UDP_glycos_trans_CS"/>
</dbReference>
<dbReference type="EC" id="2.4.1.-" evidence="4"/>
<dbReference type="GO" id="GO:0035251">
    <property type="term" value="F:UDP-glucosyltransferase activity"/>
    <property type="evidence" value="ECO:0007669"/>
    <property type="project" value="UniProtKB-ARBA"/>
</dbReference>
<dbReference type="CDD" id="cd03784">
    <property type="entry name" value="GT1_Gtf-like"/>
    <property type="match status" value="1"/>
</dbReference>
<dbReference type="FunFam" id="3.40.50.2000:FF:000120">
    <property type="entry name" value="UDP-glycosyltransferase 76C1"/>
    <property type="match status" value="1"/>
</dbReference>
<dbReference type="InterPro" id="IPR002213">
    <property type="entry name" value="UDP_glucos_trans"/>
</dbReference>